<protein>
    <recommendedName>
        <fullName evidence="4">Luciferase-like domain-containing protein</fullName>
    </recommendedName>
</protein>
<dbReference type="Gene3D" id="3.20.20.30">
    <property type="entry name" value="Luciferase-like domain"/>
    <property type="match status" value="1"/>
</dbReference>
<dbReference type="InterPro" id="IPR050766">
    <property type="entry name" value="Bact_Lucif_Oxidored"/>
</dbReference>
<dbReference type="GO" id="GO:0016705">
    <property type="term" value="F:oxidoreductase activity, acting on paired donors, with incorporation or reduction of molecular oxygen"/>
    <property type="evidence" value="ECO:0007669"/>
    <property type="project" value="InterPro"/>
</dbReference>
<dbReference type="Pfam" id="PF00296">
    <property type="entry name" value="Bac_luciferase"/>
    <property type="match status" value="1"/>
</dbReference>
<evidence type="ECO:0000256" key="3">
    <source>
        <dbReference type="ARBA" id="ARBA00023033"/>
    </source>
</evidence>
<dbReference type="InterPro" id="IPR036661">
    <property type="entry name" value="Luciferase-like_sf"/>
</dbReference>
<dbReference type="AlphaFoldDB" id="A0A382B689"/>
<evidence type="ECO:0000313" key="5">
    <source>
        <dbReference type="EMBL" id="SVB09209.1"/>
    </source>
</evidence>
<dbReference type="GO" id="GO:0005829">
    <property type="term" value="C:cytosol"/>
    <property type="evidence" value="ECO:0007669"/>
    <property type="project" value="TreeGrafter"/>
</dbReference>
<dbReference type="GO" id="GO:0004497">
    <property type="term" value="F:monooxygenase activity"/>
    <property type="evidence" value="ECO:0007669"/>
    <property type="project" value="UniProtKB-KW"/>
</dbReference>
<dbReference type="SUPFAM" id="SSF51679">
    <property type="entry name" value="Bacterial luciferase-like"/>
    <property type="match status" value="1"/>
</dbReference>
<evidence type="ECO:0000256" key="1">
    <source>
        <dbReference type="ARBA" id="ARBA00022630"/>
    </source>
</evidence>
<organism evidence="5">
    <name type="scientific">marine metagenome</name>
    <dbReference type="NCBI Taxonomy" id="408172"/>
    <lineage>
        <taxon>unclassified sequences</taxon>
        <taxon>metagenomes</taxon>
        <taxon>ecological metagenomes</taxon>
    </lineage>
</organism>
<name>A0A382B689_9ZZZZ</name>
<feature type="domain" description="Luciferase-like" evidence="4">
    <location>
        <begin position="1"/>
        <end position="320"/>
    </location>
</feature>
<keyword evidence="1" id="KW-0285">Flavoprotein</keyword>
<dbReference type="EMBL" id="UINC01028360">
    <property type="protein sequence ID" value="SVB09209.1"/>
    <property type="molecule type" value="Genomic_DNA"/>
</dbReference>
<dbReference type="PANTHER" id="PTHR30137:SF16">
    <property type="entry name" value="BLL0895 PROTEIN"/>
    <property type="match status" value="1"/>
</dbReference>
<gene>
    <name evidence="5" type="ORF">METZ01_LOCUS162063</name>
</gene>
<proteinExistence type="predicted"/>
<keyword evidence="2" id="KW-0560">Oxidoreductase</keyword>
<dbReference type="PANTHER" id="PTHR30137">
    <property type="entry name" value="LUCIFERASE-LIKE MONOOXYGENASE"/>
    <property type="match status" value="1"/>
</dbReference>
<keyword evidence="3" id="KW-0503">Monooxygenase</keyword>
<evidence type="ECO:0000256" key="2">
    <source>
        <dbReference type="ARBA" id="ARBA00023002"/>
    </source>
</evidence>
<accession>A0A382B689</accession>
<sequence>MELGFFTMPLHPQGANFTETLKSDMDQIVALDELGFSEAWIGEHFTSEWENIPSPELFIAQALARTKQIKLGTGVSCMPNHNPFVLACRIAQLDHMAEGRFNWGIGTGSFPGDMRVFGYWGDNAAVDNAAYTRASLDTILQLWSDPKPGVYTSDWWEFTIPETENDIGLRAHIRPYQDPHPPIALAGVSPHSTTLKMAGSRGWIPMSINLIPPTLLKTHWDAIRAGALEAGREVDLSTWRVAREIFVAETSAEARKHALDGVMARDFQDYFLRLLPKVGMLQLLKNDPNMADSDVTIEYLVDNLFIVGNVDEVAQKLNDLKGEVGQFGTLLAMGHEWDPEGAWHQSMSLLKNEVLPKLS</sequence>
<reference evidence="5" key="1">
    <citation type="submission" date="2018-05" db="EMBL/GenBank/DDBJ databases">
        <authorList>
            <person name="Lanie J.A."/>
            <person name="Ng W.-L."/>
            <person name="Kazmierczak K.M."/>
            <person name="Andrzejewski T.M."/>
            <person name="Davidsen T.M."/>
            <person name="Wayne K.J."/>
            <person name="Tettelin H."/>
            <person name="Glass J.I."/>
            <person name="Rusch D."/>
            <person name="Podicherti R."/>
            <person name="Tsui H.-C.T."/>
            <person name="Winkler M.E."/>
        </authorList>
    </citation>
    <scope>NUCLEOTIDE SEQUENCE</scope>
</reference>
<dbReference type="InterPro" id="IPR011251">
    <property type="entry name" value="Luciferase-like_dom"/>
</dbReference>
<evidence type="ECO:0000259" key="4">
    <source>
        <dbReference type="Pfam" id="PF00296"/>
    </source>
</evidence>